<dbReference type="PANTHER" id="PTHR34384:SF6">
    <property type="entry name" value="STAPHYLOFERRIN B SYNTHASE"/>
    <property type="match status" value="1"/>
</dbReference>
<dbReference type="Gene3D" id="3.30.310.280">
    <property type="match status" value="1"/>
</dbReference>
<dbReference type="InterPro" id="IPR022770">
    <property type="entry name" value="IucA/IucC-like_C"/>
</dbReference>
<proteinExistence type="predicted"/>
<comment type="caution">
    <text evidence="4">The sequence shown here is derived from an EMBL/GenBank/DDBJ whole genome shotgun (WGS) entry which is preliminary data.</text>
</comment>
<dbReference type="InterPro" id="IPR007310">
    <property type="entry name" value="Aerobactin_biosyn_IucA/IucC_N"/>
</dbReference>
<dbReference type="Pfam" id="PF04183">
    <property type="entry name" value="IucA_IucC"/>
    <property type="match status" value="1"/>
</dbReference>
<feature type="domain" description="Aerobactin siderophore biosynthesis IucA/IucC N-terminal" evidence="2">
    <location>
        <begin position="166"/>
        <end position="412"/>
    </location>
</feature>
<name>A0A7X6DUG3_9BACT</name>
<evidence type="ECO:0000313" key="4">
    <source>
        <dbReference type="EMBL" id="NKE73559.1"/>
    </source>
</evidence>
<dbReference type="GO" id="GO:0019290">
    <property type="term" value="P:siderophore biosynthetic process"/>
    <property type="evidence" value="ECO:0007669"/>
    <property type="project" value="InterPro"/>
</dbReference>
<gene>
    <name evidence="4" type="ORF">MNODULE_22620</name>
</gene>
<organism evidence="4 5">
    <name type="scientific">Candidatus Manganitrophus noduliformans</name>
    <dbReference type="NCBI Taxonomy" id="2606439"/>
    <lineage>
        <taxon>Bacteria</taxon>
        <taxon>Pseudomonadati</taxon>
        <taxon>Nitrospirota</taxon>
        <taxon>Nitrospiria</taxon>
        <taxon>Candidatus Troglogloeales</taxon>
        <taxon>Candidatus Manganitrophaceae</taxon>
        <taxon>Candidatus Manganitrophus</taxon>
    </lineage>
</organism>
<dbReference type="InterPro" id="IPR037455">
    <property type="entry name" value="LucA/IucC-like"/>
</dbReference>
<reference evidence="4 5" key="1">
    <citation type="journal article" date="2020" name="Nature">
        <title>Bacterial chemolithoautotrophy via manganese oxidation.</title>
        <authorList>
            <person name="Yu H."/>
            <person name="Leadbetter J.R."/>
        </authorList>
    </citation>
    <scope>NUCLEOTIDE SEQUENCE [LARGE SCALE GENOMIC DNA]</scope>
    <source>
        <strain evidence="4 5">Mn-1</strain>
    </source>
</reference>
<dbReference type="AlphaFoldDB" id="A0A7X6DUG3"/>
<sequence length="619" mass="71117">MKIPLQEAGFPSLAPIDVDQLHALDAALHSREFITVRRRIFRQLIESLIYEGVLVPEVEKEKGGDLLRLHGREQGGTPVTYRCRARRRFSFDRVRLDPKPVVRVRGGRSMEAQSLSCFLLEIQASLGTDPDRLVRFTEELEQTLLKDTLAQHRGRRERGLLRGRAYDDLESGLMEGHPYHPCYKSRIGFDYADHLAFGPEFAPMLRPIWLAARRDASRIAASGRLRPERFLKQELGEEVYGRFLREVRRRGKVPEAYVLIPVHPWQWRERVLPLFYNDLREDRLIQVGTAKDFYSPQQSIRTVANLTAPHKASLKLSLGIVNTSTSRILAPHTVRNAAPITDWLQRIAQEDSFLREELRPILLGEVVGVAYDPPRPDLLQPAGYGALSCIWRESVHPFLSEAEKAVPFNSLACLDRDGRPFITPWVEQVGLVPWVRRLLSVSILPVIHFLYAHGIALEAHAQNMILIHTDGMPQRVAFKDFHDGIRFAPALLAAPDLRPDLCPTPELHARVNRNSYIEAEKEEEVRDFVHDAFFFVNLSELALFLDEAFALPERRFWTLARGVIERYLRRFPALQGRIALFDLFSPTVQVEQLTKRRLFPETEPRLHRVRNPLAFVKGE</sequence>
<evidence type="ECO:0000259" key="2">
    <source>
        <dbReference type="Pfam" id="PF04183"/>
    </source>
</evidence>
<protein>
    <submittedName>
        <fullName evidence="4">IucA/IucC family siderophore biosynthesis protein</fullName>
    </submittedName>
</protein>
<dbReference type="GO" id="GO:0016881">
    <property type="term" value="F:acid-amino acid ligase activity"/>
    <property type="evidence" value="ECO:0007669"/>
    <property type="project" value="UniProtKB-ARBA"/>
</dbReference>
<evidence type="ECO:0000313" key="5">
    <source>
        <dbReference type="Proteomes" id="UP000534783"/>
    </source>
</evidence>
<accession>A0A7X6DUG3</accession>
<keyword evidence="5" id="KW-1185">Reference proteome</keyword>
<dbReference type="RefSeq" id="WP_168063519.1">
    <property type="nucleotide sequence ID" value="NZ_VTOW01000008.1"/>
</dbReference>
<dbReference type="Pfam" id="PF06276">
    <property type="entry name" value="FhuF"/>
    <property type="match status" value="1"/>
</dbReference>
<evidence type="ECO:0000256" key="1">
    <source>
        <dbReference type="ARBA" id="ARBA00004924"/>
    </source>
</evidence>
<evidence type="ECO:0000259" key="3">
    <source>
        <dbReference type="Pfam" id="PF06276"/>
    </source>
</evidence>
<dbReference type="PANTHER" id="PTHR34384">
    <property type="entry name" value="L-2,3-DIAMINOPROPANOATE--CITRATE LIGASE"/>
    <property type="match status" value="1"/>
</dbReference>
<dbReference type="EMBL" id="VTOW01000008">
    <property type="protein sequence ID" value="NKE73559.1"/>
    <property type="molecule type" value="Genomic_DNA"/>
</dbReference>
<feature type="domain" description="Aerobactin siderophore biosynthesis IucA/IucC-like C-terminal" evidence="3">
    <location>
        <begin position="434"/>
        <end position="603"/>
    </location>
</feature>
<comment type="pathway">
    <text evidence="1">Siderophore biosynthesis.</text>
</comment>
<dbReference type="Gene3D" id="6.10.250.3370">
    <property type="match status" value="1"/>
</dbReference>
<dbReference type="Proteomes" id="UP000534783">
    <property type="component" value="Unassembled WGS sequence"/>
</dbReference>
<dbReference type="Gene3D" id="1.10.510.40">
    <property type="match status" value="1"/>
</dbReference>